<feature type="repeat" description="ANK" evidence="3">
    <location>
        <begin position="257"/>
        <end position="289"/>
    </location>
</feature>
<evidence type="ECO:0000313" key="7">
    <source>
        <dbReference type="Proteomes" id="UP001152797"/>
    </source>
</evidence>
<dbReference type="SMART" id="SM00248">
    <property type="entry name" value="ANK"/>
    <property type="match status" value="7"/>
</dbReference>
<dbReference type="AlphaFoldDB" id="A0A9P1BW37"/>
<evidence type="ECO:0000313" key="5">
    <source>
        <dbReference type="EMBL" id="CAL1133924.1"/>
    </source>
</evidence>
<feature type="repeat" description="ANK" evidence="3">
    <location>
        <begin position="152"/>
        <end position="184"/>
    </location>
</feature>
<protein>
    <submittedName>
        <fullName evidence="6">Ubiquitinyl hydrolase 1</fullName>
    </submittedName>
</protein>
<evidence type="ECO:0000313" key="6">
    <source>
        <dbReference type="EMBL" id="CAL4767861.1"/>
    </source>
</evidence>
<keyword evidence="2 3" id="KW-0040">ANK repeat</keyword>
<dbReference type="InterPro" id="IPR002110">
    <property type="entry name" value="Ankyrin_rpt"/>
</dbReference>
<feature type="non-terminal residue" evidence="4">
    <location>
        <position position="1187"/>
    </location>
</feature>
<dbReference type="PANTHER" id="PTHR24198">
    <property type="entry name" value="ANKYRIN REPEAT AND PROTEIN KINASE DOMAIN-CONTAINING PROTEIN"/>
    <property type="match status" value="1"/>
</dbReference>
<evidence type="ECO:0000256" key="3">
    <source>
        <dbReference type="PROSITE-ProRule" id="PRU00023"/>
    </source>
</evidence>
<reference evidence="5" key="2">
    <citation type="submission" date="2024-04" db="EMBL/GenBank/DDBJ databases">
        <authorList>
            <person name="Chen Y."/>
            <person name="Shah S."/>
            <person name="Dougan E. K."/>
            <person name="Thang M."/>
            <person name="Chan C."/>
        </authorList>
    </citation>
    <scope>NUCLEOTIDE SEQUENCE [LARGE SCALE GENOMIC DNA]</scope>
</reference>
<dbReference type="Pfam" id="PF12796">
    <property type="entry name" value="Ank_2"/>
    <property type="match status" value="2"/>
</dbReference>
<dbReference type="EMBL" id="CAMXCT010000565">
    <property type="protein sequence ID" value="CAI3980549.1"/>
    <property type="molecule type" value="Genomic_DNA"/>
</dbReference>
<evidence type="ECO:0000256" key="2">
    <source>
        <dbReference type="ARBA" id="ARBA00023043"/>
    </source>
</evidence>
<evidence type="ECO:0000313" key="4">
    <source>
        <dbReference type="EMBL" id="CAI3980549.1"/>
    </source>
</evidence>
<dbReference type="InterPro" id="IPR036770">
    <property type="entry name" value="Ankyrin_rpt-contain_sf"/>
</dbReference>
<evidence type="ECO:0000256" key="1">
    <source>
        <dbReference type="ARBA" id="ARBA00022737"/>
    </source>
</evidence>
<reference evidence="4" key="1">
    <citation type="submission" date="2022-10" db="EMBL/GenBank/DDBJ databases">
        <authorList>
            <person name="Chen Y."/>
            <person name="Dougan E. K."/>
            <person name="Chan C."/>
            <person name="Rhodes N."/>
            <person name="Thang M."/>
        </authorList>
    </citation>
    <scope>NUCLEOTIDE SEQUENCE</scope>
</reference>
<accession>A0A9P1BW37</accession>
<dbReference type="EMBL" id="CAMXCT020000565">
    <property type="protein sequence ID" value="CAL1133924.1"/>
    <property type="molecule type" value="Genomic_DNA"/>
</dbReference>
<feature type="repeat" description="ANK" evidence="3">
    <location>
        <begin position="118"/>
        <end position="150"/>
    </location>
</feature>
<feature type="repeat" description="ANK" evidence="3">
    <location>
        <begin position="224"/>
        <end position="256"/>
    </location>
</feature>
<dbReference type="SUPFAM" id="SSF48403">
    <property type="entry name" value="Ankyrin repeat"/>
    <property type="match status" value="1"/>
</dbReference>
<comment type="caution">
    <text evidence="4">The sequence shown here is derived from an EMBL/GenBank/DDBJ whole genome shotgun (WGS) entry which is preliminary data.</text>
</comment>
<gene>
    <name evidence="4" type="ORF">C1SCF055_LOCUS8415</name>
</gene>
<keyword evidence="6" id="KW-0378">Hydrolase</keyword>
<dbReference type="EMBL" id="CAMXCT030000565">
    <property type="protein sequence ID" value="CAL4767861.1"/>
    <property type="molecule type" value="Genomic_DNA"/>
</dbReference>
<dbReference type="GO" id="GO:0016787">
    <property type="term" value="F:hydrolase activity"/>
    <property type="evidence" value="ECO:0007669"/>
    <property type="project" value="UniProtKB-KW"/>
</dbReference>
<organism evidence="4">
    <name type="scientific">Cladocopium goreaui</name>
    <dbReference type="NCBI Taxonomy" id="2562237"/>
    <lineage>
        <taxon>Eukaryota</taxon>
        <taxon>Sar</taxon>
        <taxon>Alveolata</taxon>
        <taxon>Dinophyceae</taxon>
        <taxon>Suessiales</taxon>
        <taxon>Symbiodiniaceae</taxon>
        <taxon>Cladocopium</taxon>
    </lineage>
</organism>
<dbReference type="Pfam" id="PF00023">
    <property type="entry name" value="Ank"/>
    <property type="match status" value="2"/>
</dbReference>
<keyword evidence="7" id="KW-1185">Reference proteome</keyword>
<dbReference type="Proteomes" id="UP001152797">
    <property type="component" value="Unassembled WGS sequence"/>
</dbReference>
<dbReference type="PRINTS" id="PR01415">
    <property type="entry name" value="ANKYRIN"/>
</dbReference>
<dbReference type="OrthoDB" id="422700at2759"/>
<dbReference type="Gene3D" id="1.25.40.20">
    <property type="entry name" value="Ankyrin repeat-containing domain"/>
    <property type="match status" value="2"/>
</dbReference>
<feature type="repeat" description="ANK" evidence="3">
    <location>
        <begin position="291"/>
        <end position="323"/>
    </location>
</feature>
<proteinExistence type="predicted"/>
<sequence>MLSVLSTSGREVAALGADEFTAMVESFGASAESLKRHLAPQLGVSRFRLRLLREGSSECLADQEPLELPMTLQLVILGFAPNEVKQNVSFMSACAGDLLDEVEQHLQRPQDPDVSDINGRRAIHFAAANGHAECVRLLVEAGANREAADKVCGATPLHLACLAGHPKMVGLLLELGAQTDLVTQEDGSTPLHWVTETARCKESCSEVLRLLLEAKAQTCKARRDGSSAIHLVSSDGHLKMLRLLLDFGAEVDVLNGDGATPLHLAAQDGHLEVVEALLNAGAEKDCRMNGTGATPLRLAAGVAHHHIVELLIRWGANKDLAADDGRTPLQVAALHGYSKVVALLAGAEDAKDGNLVAEDSLGPKRRRVSKLSRSEEKRTGVRARAVEKVQRQLAELAEEPERSELVKLQLKNKRECQTLRPCARYQQDDMGSGVPDDFLEESKAVTDGHVVFLDDAINKEGQATWAIDIQESVARGITANSIQNRYLDMLESLKLKAFLMNAEKESQVMDNEDMDVKLDNAPLRALMQQSVGDVMTPEDEAILLLLAEEAAARAAASRPLAEHVVNLTKQARIRQDDVKERRRRVALLRRWVEATWDDKTNDIEALVAKHAEELADVLELKPLERKRLLAVIEEGVSQEVPTETEESLLAEDAQVRYEHLHSLLESLRKELPPGMDVTNAEAEDIALFLGYLRAKTLGGQLTFYTESLTASCCAPCCALLIRIMADGAWSDAEMQQALRESMESASVRFGTPLSPQVLRDMNIFFECQAPGSDTCGLNALNNLCQQHMFSVEDLQQAEAQHAQLTQGGHFAQRPSLAEVPSGFFDVEALKIAASVKDLEIVEVEPVPDYRKSRCFEFAEASQNFGDGAYLLGFLVYDRQPGHMHYYALCRQPRMPGMWVKLDSQLPPLSAEHRNALLRESELWDIYTASKPLFQSWLVRWYPVVWRKGAVRQVCKTLESRKHKISGNRCTSILQESGWLVSGAVYQLLETLPLLTLRQLLVKFARPSEVEMQGLLEASGWDLSRAQPAIDRVLKQRITLAKEVDAQSSSTLEALSLCDWEPRAAAALLALKLHLGAAAPLPELQQALELSGGDADRAEAVVKLKAELGNMEHAAKLLQQTQTWSVQSAKKVLEVRRRFPRCSVPVALEVLRRNDEDPHAACEMLEEFRQRIRRSVSAEWDHFLHQGE</sequence>
<dbReference type="PROSITE" id="PS50088">
    <property type="entry name" value="ANK_REPEAT"/>
    <property type="match status" value="5"/>
</dbReference>
<dbReference type="PROSITE" id="PS50297">
    <property type="entry name" value="ANK_REP_REGION"/>
    <property type="match status" value="5"/>
</dbReference>
<keyword evidence="1" id="KW-0677">Repeat</keyword>
<dbReference type="PANTHER" id="PTHR24198:SF165">
    <property type="entry name" value="ANKYRIN REPEAT-CONTAINING PROTEIN-RELATED"/>
    <property type="match status" value="1"/>
</dbReference>
<name>A0A9P1BW37_9DINO</name>